<dbReference type="Pfam" id="PF02515">
    <property type="entry name" value="CoA_transf_3"/>
    <property type="match status" value="1"/>
</dbReference>
<evidence type="ECO:0008006" key="3">
    <source>
        <dbReference type="Google" id="ProtNLM"/>
    </source>
</evidence>
<dbReference type="EMBL" id="AP021874">
    <property type="protein sequence ID" value="BBO69833.1"/>
    <property type="molecule type" value="Genomic_DNA"/>
</dbReference>
<keyword evidence="2" id="KW-1185">Reference proteome</keyword>
<dbReference type="PANTHER" id="PTHR48228:SF5">
    <property type="entry name" value="ALPHA-METHYLACYL-COA RACEMASE"/>
    <property type="match status" value="1"/>
</dbReference>
<dbReference type="GO" id="GO:0003824">
    <property type="term" value="F:catalytic activity"/>
    <property type="evidence" value="ECO:0007669"/>
    <property type="project" value="InterPro"/>
</dbReference>
<dbReference type="Proteomes" id="UP000427906">
    <property type="component" value="Chromosome"/>
</dbReference>
<proteinExistence type="predicted"/>
<dbReference type="Gene3D" id="3.40.50.10540">
    <property type="entry name" value="Crotonobetainyl-coa:carnitine coa-transferase, domain 1"/>
    <property type="match status" value="1"/>
</dbReference>
<gene>
    <name evidence="1" type="ORF">DSCA_37630</name>
</gene>
<accession>A0A5K7YN43</accession>
<organism evidence="1 2">
    <name type="scientific">Desulfosarcina alkanivorans</name>
    <dbReference type="NCBI Taxonomy" id="571177"/>
    <lineage>
        <taxon>Bacteria</taxon>
        <taxon>Pseudomonadati</taxon>
        <taxon>Thermodesulfobacteriota</taxon>
        <taxon>Desulfobacteria</taxon>
        <taxon>Desulfobacterales</taxon>
        <taxon>Desulfosarcinaceae</taxon>
        <taxon>Desulfosarcina</taxon>
    </lineage>
</organism>
<evidence type="ECO:0000313" key="2">
    <source>
        <dbReference type="Proteomes" id="UP000427906"/>
    </source>
</evidence>
<reference evidence="1 2" key="1">
    <citation type="submission" date="2019-11" db="EMBL/GenBank/DDBJ databases">
        <title>Comparative genomics of hydrocarbon-degrading Desulfosarcina strains.</title>
        <authorList>
            <person name="Watanabe M."/>
            <person name="Kojima H."/>
            <person name="Fukui M."/>
        </authorList>
    </citation>
    <scope>NUCLEOTIDE SEQUENCE [LARGE SCALE GENOMIC DNA]</scope>
    <source>
        <strain evidence="1 2">PL12</strain>
    </source>
</reference>
<dbReference type="InterPro" id="IPR050509">
    <property type="entry name" value="CoA-transferase_III"/>
</dbReference>
<dbReference type="AlphaFoldDB" id="A0A5K7YN43"/>
<dbReference type="KEGG" id="dalk:DSCA_37630"/>
<name>A0A5K7YN43_9BACT</name>
<dbReference type="InterPro" id="IPR023606">
    <property type="entry name" value="CoA-Trfase_III_dom_1_sf"/>
</dbReference>
<dbReference type="SUPFAM" id="SSF89796">
    <property type="entry name" value="CoA-transferase family III (CaiB/BaiF)"/>
    <property type="match status" value="1"/>
</dbReference>
<evidence type="ECO:0000313" key="1">
    <source>
        <dbReference type="EMBL" id="BBO69833.1"/>
    </source>
</evidence>
<dbReference type="PANTHER" id="PTHR48228">
    <property type="entry name" value="SUCCINYL-COA--D-CITRAMALATE COA-TRANSFERASE"/>
    <property type="match status" value="1"/>
</dbReference>
<dbReference type="InterPro" id="IPR003673">
    <property type="entry name" value="CoA-Trfase_fam_III"/>
</dbReference>
<sequence>MRRLNPEIIYCSITGYGQTGGQKDFAGHDVNFFSYSGVLDLMGEGDRCPSIPGVQIADLAAGGMNAAIGILLALLYGAKSGRGQFIDISMTDGMASFLPIALHFFQEDGVLPQRGASLLSHKYAC</sequence>
<protein>
    <recommendedName>
        <fullName evidence="3">CoA transferase</fullName>
    </recommendedName>
</protein>